<feature type="transmembrane region" description="Helical" evidence="1">
    <location>
        <begin position="12"/>
        <end position="31"/>
    </location>
</feature>
<reference evidence="2" key="1">
    <citation type="journal article" date="2015" name="Nature">
        <title>Complex archaea that bridge the gap between prokaryotes and eukaryotes.</title>
        <authorList>
            <person name="Spang A."/>
            <person name="Saw J.H."/>
            <person name="Jorgensen S.L."/>
            <person name="Zaremba-Niedzwiedzka K."/>
            <person name="Martijn J."/>
            <person name="Lind A.E."/>
            <person name="van Eijk R."/>
            <person name="Schleper C."/>
            <person name="Guy L."/>
            <person name="Ettema T.J."/>
        </authorList>
    </citation>
    <scope>NUCLEOTIDE SEQUENCE</scope>
</reference>
<evidence type="ECO:0000313" key="2">
    <source>
        <dbReference type="EMBL" id="KKN52951.1"/>
    </source>
</evidence>
<keyword evidence="1" id="KW-1133">Transmembrane helix</keyword>
<gene>
    <name evidence="2" type="ORF">LCGC14_0607520</name>
</gene>
<evidence type="ECO:0000256" key="1">
    <source>
        <dbReference type="SAM" id="Phobius"/>
    </source>
</evidence>
<keyword evidence="1" id="KW-0472">Membrane</keyword>
<comment type="caution">
    <text evidence="2">The sequence shown here is derived from an EMBL/GenBank/DDBJ whole genome shotgun (WGS) entry which is preliminary data.</text>
</comment>
<keyword evidence="1" id="KW-0812">Transmembrane</keyword>
<sequence length="61" mass="6835">MAITTKKWWKSKTLIINALIFLGSLISGIAGENWLDGELQLMILSVVEAILRKYTNTGLEK</sequence>
<organism evidence="2">
    <name type="scientific">marine sediment metagenome</name>
    <dbReference type="NCBI Taxonomy" id="412755"/>
    <lineage>
        <taxon>unclassified sequences</taxon>
        <taxon>metagenomes</taxon>
        <taxon>ecological metagenomes</taxon>
    </lineage>
</organism>
<proteinExistence type="predicted"/>
<protein>
    <submittedName>
        <fullName evidence="2">Uncharacterized protein</fullName>
    </submittedName>
</protein>
<dbReference type="AlphaFoldDB" id="A0A0F9TV01"/>
<accession>A0A0F9TV01</accession>
<name>A0A0F9TV01_9ZZZZ</name>
<dbReference type="EMBL" id="LAZR01000997">
    <property type="protein sequence ID" value="KKN52951.1"/>
    <property type="molecule type" value="Genomic_DNA"/>
</dbReference>